<dbReference type="Gene3D" id="3.40.50.1820">
    <property type="entry name" value="alpha/beta hydrolase"/>
    <property type="match status" value="1"/>
</dbReference>
<keyword evidence="5" id="KW-1185">Reference proteome</keyword>
<evidence type="ECO:0000313" key="5">
    <source>
        <dbReference type="Proteomes" id="UP001595896"/>
    </source>
</evidence>
<evidence type="ECO:0000313" key="4">
    <source>
        <dbReference type="EMBL" id="MFC4737154.1"/>
    </source>
</evidence>
<comment type="caution">
    <text evidence="4">The sequence shown here is derived from an EMBL/GenBank/DDBJ whole genome shotgun (WGS) entry which is preliminary data.</text>
</comment>
<dbReference type="InterPro" id="IPR016662">
    <property type="entry name" value="Acyl-CoA_thioEstase_long-chain"/>
</dbReference>
<proteinExistence type="inferred from homology"/>
<organism evidence="4 5">
    <name type="scientific">Bacillus daqingensis</name>
    <dbReference type="NCBI Taxonomy" id="872396"/>
    <lineage>
        <taxon>Bacteria</taxon>
        <taxon>Bacillati</taxon>
        <taxon>Bacillota</taxon>
        <taxon>Bacilli</taxon>
        <taxon>Bacillales</taxon>
        <taxon>Bacillaceae</taxon>
        <taxon>Bacillus</taxon>
    </lineage>
</organism>
<dbReference type="PANTHER" id="PTHR10824">
    <property type="entry name" value="ACYL-COENZYME A THIOESTERASE-RELATED"/>
    <property type="match status" value="1"/>
</dbReference>
<comment type="similarity">
    <text evidence="1">Belongs to the C/M/P thioester hydrolase family.</text>
</comment>
<dbReference type="Proteomes" id="UP001595896">
    <property type="component" value="Unassembled WGS sequence"/>
</dbReference>
<feature type="domain" description="BAAT/Acyl-CoA thioester hydrolase C-terminal" evidence="3">
    <location>
        <begin position="202"/>
        <end position="428"/>
    </location>
</feature>
<dbReference type="EMBL" id="JBHSGK010000013">
    <property type="protein sequence ID" value="MFC4737154.1"/>
    <property type="molecule type" value="Genomic_DNA"/>
</dbReference>
<dbReference type="InterPro" id="IPR029058">
    <property type="entry name" value="AB_hydrolase_fold"/>
</dbReference>
<dbReference type="InterPro" id="IPR014940">
    <property type="entry name" value="BAAT_C"/>
</dbReference>
<dbReference type="SUPFAM" id="SSF53474">
    <property type="entry name" value="alpha/beta-Hydrolases"/>
    <property type="match status" value="1"/>
</dbReference>
<evidence type="ECO:0000259" key="3">
    <source>
        <dbReference type="Pfam" id="PF08840"/>
    </source>
</evidence>
<evidence type="ECO:0000256" key="1">
    <source>
        <dbReference type="ARBA" id="ARBA00006538"/>
    </source>
</evidence>
<dbReference type="Pfam" id="PF04775">
    <property type="entry name" value="Bile_Hydr_Trans"/>
    <property type="match status" value="1"/>
</dbReference>
<evidence type="ECO:0000259" key="2">
    <source>
        <dbReference type="Pfam" id="PF04775"/>
    </source>
</evidence>
<gene>
    <name evidence="4" type="ORF">ACFO4L_11195</name>
</gene>
<feature type="domain" description="Acyl-CoA thioester hydrolase/bile acid-CoA amino acid N-acetyltransferase" evidence="2">
    <location>
        <begin position="24"/>
        <end position="140"/>
    </location>
</feature>
<dbReference type="PIRSF" id="PIRSF016521">
    <property type="entry name" value="Acyl-CoA_hydro"/>
    <property type="match status" value="1"/>
</dbReference>
<dbReference type="RefSeq" id="WP_377909759.1">
    <property type="nucleotide sequence ID" value="NZ_JBHSGK010000013.1"/>
</dbReference>
<sequence>MHGTDTLVEIDVHFSFSSLLDLWSIQVHTHQPHTFFTLVFTTKDDHETEFQSSATFESDENGLIDPASHQPLQGDFFGDDAMSFMWEMQCKVKKEAMFVKHRPDPLTVDVEVFDQSKTCLAHRSVTRTIHADDIIREELQGDIVGTIYYPKDASDLPGLVIVGGSDASVHEAAAALLASQGFAVMALAYFGKAHLPKGIERIPLEYVESAFKHLQNRSFVDPHQLGIIGHSRGAELALLYASQYPSVKAVIAAAPSAIIFSGVLHFQPIAKPAWTYQGEAFPYFRAIRTFGDTLSFFYHWITRKPYSGLTPIYRNLTDEQKINAHLIPVENIQAPILFFAGTDDHVQPAAFFTKRMESTLDDHHEYKHQYVYHEGAGHFSAFPSSLPNLPQSIGDTNYHMTMQFGGTRAANGSAAQNSWEKTVAFLTDTFQADR</sequence>
<reference evidence="5" key="1">
    <citation type="journal article" date="2019" name="Int. J. Syst. Evol. Microbiol.">
        <title>The Global Catalogue of Microorganisms (GCM) 10K type strain sequencing project: providing services to taxonomists for standard genome sequencing and annotation.</title>
        <authorList>
            <consortium name="The Broad Institute Genomics Platform"/>
            <consortium name="The Broad Institute Genome Sequencing Center for Infectious Disease"/>
            <person name="Wu L."/>
            <person name="Ma J."/>
        </authorList>
    </citation>
    <scope>NUCLEOTIDE SEQUENCE [LARGE SCALE GENOMIC DNA]</scope>
    <source>
        <strain evidence="5">JCM 12165</strain>
    </source>
</reference>
<dbReference type="InterPro" id="IPR006862">
    <property type="entry name" value="Thio_Ohase/aa_AcTrfase"/>
</dbReference>
<keyword evidence="4" id="KW-0378">Hydrolase</keyword>
<dbReference type="Pfam" id="PF08840">
    <property type="entry name" value="BAAT_C"/>
    <property type="match status" value="1"/>
</dbReference>
<protein>
    <submittedName>
        <fullName evidence="4">Acyl-CoA thioester hydrolase/BAAT C-terminal domain-containing protein</fullName>
    </submittedName>
</protein>
<name>A0ABV9NYN1_9BACI</name>
<dbReference type="Gene3D" id="2.60.40.2240">
    <property type="entry name" value="Acyl-CoA thioester hydrolase/BAAT N-terminal domain"/>
    <property type="match status" value="1"/>
</dbReference>
<dbReference type="GO" id="GO:0016787">
    <property type="term" value="F:hydrolase activity"/>
    <property type="evidence" value="ECO:0007669"/>
    <property type="project" value="UniProtKB-KW"/>
</dbReference>
<dbReference type="InterPro" id="IPR042490">
    <property type="entry name" value="Thio_Ohase/BAAT_N"/>
</dbReference>
<accession>A0ABV9NYN1</accession>
<dbReference type="PANTHER" id="PTHR10824:SF4">
    <property type="entry name" value="ACYL-COENZYME A THIOESTERASE 1-LIKE"/>
    <property type="match status" value="1"/>
</dbReference>